<reference evidence="7 8" key="1">
    <citation type="submission" date="2017-07" db="EMBL/GenBank/DDBJ databases">
        <title>Draft whole genome sequences of clinical Proprionibacteriaceae strains.</title>
        <authorList>
            <person name="Bernier A.-M."/>
            <person name="Bernard K."/>
            <person name="Domingo M.-C."/>
        </authorList>
    </citation>
    <scope>NUCLEOTIDE SEQUENCE [LARGE SCALE GENOMIC DNA]</scope>
    <source>
        <strain evidence="7 8">NML 150081</strain>
    </source>
</reference>
<evidence type="ECO:0000256" key="2">
    <source>
        <dbReference type="ARBA" id="ARBA00022692"/>
    </source>
</evidence>
<feature type="transmembrane region" description="Helical" evidence="5">
    <location>
        <begin position="42"/>
        <end position="64"/>
    </location>
</feature>
<feature type="transmembrane region" description="Helical" evidence="5">
    <location>
        <begin position="76"/>
        <end position="96"/>
    </location>
</feature>
<comment type="caution">
    <text evidence="7">The sequence shown here is derived from an EMBL/GenBank/DDBJ whole genome shotgun (WGS) entry which is preliminary data.</text>
</comment>
<dbReference type="GO" id="GO:0022857">
    <property type="term" value="F:transmembrane transporter activity"/>
    <property type="evidence" value="ECO:0007669"/>
    <property type="project" value="InterPro"/>
</dbReference>
<evidence type="ECO:0000313" key="7">
    <source>
        <dbReference type="EMBL" id="OYN92030.1"/>
    </source>
</evidence>
<proteinExistence type="predicted"/>
<dbReference type="InterPro" id="IPR011701">
    <property type="entry name" value="MFS"/>
</dbReference>
<feature type="domain" description="Major facilitator superfamily (MFS) profile" evidence="6">
    <location>
        <begin position="38"/>
        <end position="435"/>
    </location>
</feature>
<keyword evidence="3 5" id="KW-1133">Transmembrane helix</keyword>
<feature type="transmembrane region" description="Helical" evidence="5">
    <location>
        <begin position="290"/>
        <end position="310"/>
    </location>
</feature>
<dbReference type="Gene3D" id="1.20.1250.20">
    <property type="entry name" value="MFS general substrate transporter like domains"/>
    <property type="match status" value="1"/>
</dbReference>
<evidence type="ECO:0000313" key="8">
    <source>
        <dbReference type="Proteomes" id="UP000216300"/>
    </source>
</evidence>
<evidence type="ECO:0000256" key="3">
    <source>
        <dbReference type="ARBA" id="ARBA00022989"/>
    </source>
</evidence>
<dbReference type="GO" id="GO:0005886">
    <property type="term" value="C:plasma membrane"/>
    <property type="evidence" value="ECO:0007669"/>
    <property type="project" value="UniProtKB-SubCell"/>
</dbReference>
<evidence type="ECO:0000256" key="4">
    <source>
        <dbReference type="ARBA" id="ARBA00023136"/>
    </source>
</evidence>
<dbReference type="PROSITE" id="PS50850">
    <property type="entry name" value="MFS"/>
    <property type="match status" value="1"/>
</dbReference>
<feature type="transmembrane region" description="Helical" evidence="5">
    <location>
        <begin position="322"/>
        <end position="340"/>
    </location>
</feature>
<dbReference type="InterPro" id="IPR036259">
    <property type="entry name" value="MFS_trans_sf"/>
</dbReference>
<dbReference type="PANTHER" id="PTHR23534:SF1">
    <property type="entry name" value="MAJOR FACILITATOR SUPERFAMILY PROTEIN"/>
    <property type="match status" value="1"/>
</dbReference>
<comment type="subcellular location">
    <subcellularLocation>
        <location evidence="1">Cell membrane</location>
        <topology evidence="1">Multi-pass membrane protein</topology>
    </subcellularLocation>
</comment>
<feature type="transmembrane region" description="Helical" evidence="5">
    <location>
        <begin position="386"/>
        <end position="406"/>
    </location>
</feature>
<feature type="transmembrane region" description="Helical" evidence="5">
    <location>
        <begin position="412"/>
        <end position="432"/>
    </location>
</feature>
<organism evidence="7 8">
    <name type="scientific">Parenemella sanctibonifatiensis</name>
    <dbReference type="NCBI Taxonomy" id="2016505"/>
    <lineage>
        <taxon>Bacteria</taxon>
        <taxon>Bacillati</taxon>
        <taxon>Actinomycetota</taxon>
        <taxon>Actinomycetes</taxon>
        <taxon>Propionibacteriales</taxon>
        <taxon>Propionibacteriaceae</taxon>
        <taxon>Parenemella</taxon>
    </lineage>
</organism>
<keyword evidence="8" id="KW-1185">Reference proteome</keyword>
<dbReference type="EMBL" id="NMVJ01000001">
    <property type="protein sequence ID" value="OYN92030.1"/>
    <property type="molecule type" value="Genomic_DNA"/>
</dbReference>
<dbReference type="OrthoDB" id="9776171at2"/>
<evidence type="ECO:0000256" key="1">
    <source>
        <dbReference type="ARBA" id="ARBA00004651"/>
    </source>
</evidence>
<dbReference type="InterPro" id="IPR020846">
    <property type="entry name" value="MFS_dom"/>
</dbReference>
<accession>A0A255ELC7</accession>
<keyword evidence="4 5" id="KW-0472">Membrane</keyword>
<dbReference type="SUPFAM" id="SSF103473">
    <property type="entry name" value="MFS general substrate transporter"/>
    <property type="match status" value="1"/>
</dbReference>
<feature type="transmembrane region" description="Helical" evidence="5">
    <location>
        <begin position="103"/>
        <end position="124"/>
    </location>
</feature>
<dbReference type="AlphaFoldDB" id="A0A255ELC7"/>
<feature type="transmembrane region" description="Helical" evidence="5">
    <location>
        <begin position="346"/>
        <end position="374"/>
    </location>
</feature>
<gene>
    <name evidence="7" type="ORF">CGZ91_00420</name>
</gene>
<name>A0A255ELC7_9ACTN</name>
<dbReference type="Pfam" id="PF07690">
    <property type="entry name" value="MFS_1"/>
    <property type="match status" value="1"/>
</dbReference>
<evidence type="ECO:0000259" key="6">
    <source>
        <dbReference type="PROSITE" id="PS50850"/>
    </source>
</evidence>
<dbReference type="Proteomes" id="UP000216300">
    <property type="component" value="Unassembled WGS sequence"/>
</dbReference>
<evidence type="ECO:0000256" key="5">
    <source>
        <dbReference type="SAM" id="Phobius"/>
    </source>
</evidence>
<dbReference type="PANTHER" id="PTHR23534">
    <property type="entry name" value="MFS PERMEASE"/>
    <property type="match status" value="1"/>
</dbReference>
<protein>
    <submittedName>
        <fullName evidence="7">MFS transporter</fullName>
    </submittedName>
</protein>
<feature type="transmembrane region" description="Helical" evidence="5">
    <location>
        <begin position="258"/>
        <end position="278"/>
    </location>
</feature>
<keyword evidence="2 5" id="KW-0812">Transmembrane</keyword>
<sequence>MGAFCRADGHHLSRVPAVPDAPTTDQPTGGYATLQRRTLRTLVVGQVIGTVGVGVAPSIGILAASEVTANEAWAGLARTASTLGAALFGIPLGALAARFGRRVALAAGWWVAATGAAVLVPAAQFRLVPALFAGLLLIGAGSAVALQSRFAATDLATPQRRGRSLALVVWVGTLGSVLGPNLGVPAAAMKDLGINVYAGAFLIAACCLALAGVVVFIWLRPDPLLVRQAAGRARPEARVTARQRLALIRDELRVNRRARYAVIAIITAQIVMVAVMTMTPVHIAHTGGDITIVGITISLHVVGMYALSPVVGQLADRVGHRATIGIGIGLFVASLLVGALRPHNLTWVVVSLLLLGLGWSFCNVAASALFAAVVAEETRATAQGGVDALANIGAAVAAFAAGPLLAASDFATLSLVAMVVLVPLAWLTVAGARSGPS</sequence>
<feature type="transmembrane region" description="Helical" evidence="5">
    <location>
        <begin position="164"/>
        <end position="184"/>
    </location>
</feature>
<feature type="transmembrane region" description="Helical" evidence="5">
    <location>
        <begin position="196"/>
        <end position="219"/>
    </location>
</feature>
<feature type="transmembrane region" description="Helical" evidence="5">
    <location>
        <begin position="130"/>
        <end position="152"/>
    </location>
</feature>